<keyword evidence="11" id="KW-1185">Reference proteome</keyword>
<keyword evidence="4 8" id="KW-0732">Signal</keyword>
<comment type="caution">
    <text evidence="10">The sequence shown here is derived from an EMBL/GenBank/DDBJ whole genome shotgun (WGS) entry which is preliminary data.</text>
</comment>
<keyword evidence="2" id="KW-1003">Cell membrane</keyword>
<evidence type="ECO:0000256" key="5">
    <source>
        <dbReference type="ARBA" id="ARBA00023136"/>
    </source>
</evidence>
<feature type="signal peptide" evidence="8">
    <location>
        <begin position="1"/>
        <end position="25"/>
    </location>
</feature>
<dbReference type="Pfam" id="PF20238">
    <property type="entry name" value="BIM1-like_dom"/>
    <property type="match status" value="1"/>
</dbReference>
<evidence type="ECO:0000256" key="2">
    <source>
        <dbReference type="ARBA" id="ARBA00022475"/>
    </source>
</evidence>
<keyword evidence="5" id="KW-0472">Membrane</keyword>
<dbReference type="EMBL" id="CAJPDS010000024">
    <property type="protein sequence ID" value="CAF9919631.1"/>
    <property type="molecule type" value="Genomic_DNA"/>
</dbReference>
<comment type="subcellular location">
    <subcellularLocation>
        <location evidence="1">Cell membrane</location>
        <topology evidence="1">Lipid-anchor</topology>
        <topology evidence="1">GPI-anchor</topology>
    </subcellularLocation>
</comment>
<sequence length="247" mass="26345">MVVLPSAPLLTTTTCLLFLSSLVSSHTVITYPGQRGNNLHTFGNVSDTNGLGETTLGRNDTNPYGTYPYGMQWMYPCGGMPSTKNRTLWPVGGGAVGFQPGWFNGHASAFLYINLGDGTLPENFSMIMQPVFEITGPQNTIYPGSICLPHVSLPVNYTAVIGHNATIQVIELAQHGAALYNCVDITFADPKDVPEVNESNCANTSNIGFELVFSTESLTSGAQVLIGPLSWGLASLPLAAMTLWALL</sequence>
<name>A0A8H3F5C7_9LECA</name>
<dbReference type="InterPro" id="IPR046936">
    <property type="entry name" value="BIM1-like"/>
</dbReference>
<protein>
    <recommendedName>
        <fullName evidence="9">Copper acquisition factor BIM1-like domain-containing protein</fullName>
    </recommendedName>
</protein>
<accession>A0A8H3F5C7</accession>
<proteinExistence type="predicted"/>
<evidence type="ECO:0000256" key="1">
    <source>
        <dbReference type="ARBA" id="ARBA00004609"/>
    </source>
</evidence>
<evidence type="ECO:0000256" key="3">
    <source>
        <dbReference type="ARBA" id="ARBA00022622"/>
    </source>
</evidence>
<dbReference type="OrthoDB" id="5329488at2759"/>
<evidence type="ECO:0000256" key="7">
    <source>
        <dbReference type="ARBA" id="ARBA00023288"/>
    </source>
</evidence>
<evidence type="ECO:0000256" key="8">
    <source>
        <dbReference type="SAM" id="SignalP"/>
    </source>
</evidence>
<dbReference type="PANTHER" id="PTHR34992:SF10">
    <property type="entry name" value="COPPER ACQUISITION FACTOR BIM1-LIKE DOMAIN-CONTAINING PROTEIN"/>
    <property type="match status" value="1"/>
</dbReference>
<evidence type="ECO:0000256" key="4">
    <source>
        <dbReference type="ARBA" id="ARBA00022729"/>
    </source>
</evidence>
<evidence type="ECO:0000256" key="6">
    <source>
        <dbReference type="ARBA" id="ARBA00023180"/>
    </source>
</evidence>
<evidence type="ECO:0000313" key="11">
    <source>
        <dbReference type="Proteomes" id="UP000664521"/>
    </source>
</evidence>
<organism evidence="10 11">
    <name type="scientific">Heterodermia speciosa</name>
    <dbReference type="NCBI Taxonomy" id="116794"/>
    <lineage>
        <taxon>Eukaryota</taxon>
        <taxon>Fungi</taxon>
        <taxon>Dikarya</taxon>
        <taxon>Ascomycota</taxon>
        <taxon>Pezizomycotina</taxon>
        <taxon>Lecanoromycetes</taxon>
        <taxon>OSLEUM clade</taxon>
        <taxon>Lecanoromycetidae</taxon>
        <taxon>Caliciales</taxon>
        <taxon>Physciaceae</taxon>
        <taxon>Heterodermia</taxon>
    </lineage>
</organism>
<dbReference type="CDD" id="cd21176">
    <property type="entry name" value="LPMO_auxiliary-like"/>
    <property type="match status" value="1"/>
</dbReference>
<feature type="domain" description="Copper acquisition factor BIM1-like" evidence="9">
    <location>
        <begin position="25"/>
        <end position="205"/>
    </location>
</feature>
<dbReference type="GO" id="GO:0098552">
    <property type="term" value="C:side of membrane"/>
    <property type="evidence" value="ECO:0007669"/>
    <property type="project" value="UniProtKB-KW"/>
</dbReference>
<keyword evidence="6" id="KW-0325">Glycoprotein</keyword>
<dbReference type="GO" id="GO:0005886">
    <property type="term" value="C:plasma membrane"/>
    <property type="evidence" value="ECO:0007669"/>
    <property type="project" value="UniProtKB-SubCell"/>
</dbReference>
<dbReference type="InterPro" id="IPR046530">
    <property type="entry name" value="BIM1-like_dom"/>
</dbReference>
<keyword evidence="3" id="KW-0336">GPI-anchor</keyword>
<evidence type="ECO:0000313" key="10">
    <source>
        <dbReference type="EMBL" id="CAF9919631.1"/>
    </source>
</evidence>
<dbReference type="PANTHER" id="PTHR34992">
    <property type="entry name" value="HYPHAL ANASTAMOSIS-7 PROTEIN"/>
    <property type="match status" value="1"/>
</dbReference>
<gene>
    <name evidence="10" type="ORF">HETSPECPRED_004057</name>
</gene>
<dbReference type="AlphaFoldDB" id="A0A8H3F5C7"/>
<keyword evidence="7" id="KW-0449">Lipoprotein</keyword>
<dbReference type="Proteomes" id="UP000664521">
    <property type="component" value="Unassembled WGS sequence"/>
</dbReference>
<reference evidence="10" key="1">
    <citation type="submission" date="2021-03" db="EMBL/GenBank/DDBJ databases">
        <authorList>
            <person name="Tagirdzhanova G."/>
        </authorList>
    </citation>
    <scope>NUCLEOTIDE SEQUENCE</scope>
</reference>
<feature type="chain" id="PRO_5034725372" description="Copper acquisition factor BIM1-like domain-containing protein" evidence="8">
    <location>
        <begin position="26"/>
        <end position="247"/>
    </location>
</feature>
<evidence type="ECO:0000259" key="9">
    <source>
        <dbReference type="Pfam" id="PF20238"/>
    </source>
</evidence>